<sequence>MTSNIGFYAKSKFFDQVVLRTMIYLENEEDDENVANQYMYEVPYTSSSVDRSSIGSIPWADDAIKINKMEWEKVEKMLSGLEPLSDAEGDISKEILDWQRKFPQLLHRKQHKSKTLRSDTLDVESLPSFEIRSYDEDYETDGNVTPTRKFNIPAQPERKSSEEDSNNICQLMENITLRSVPFKLSQRELTRAATNKRNCTSSTSSYSLRSPTPPKQVPVVSTSIVVSYAGHLNVLDTYKKFRSLGQTKNPSFVQLTQIQQATSAAVTQEQKSQSRFLTGRRSAWHVPFVANRFSNNRNSIILPSITQIPTTTSSTSEGDTLNVKSSLT</sequence>
<dbReference type="Proteomes" id="UP000299102">
    <property type="component" value="Unassembled WGS sequence"/>
</dbReference>
<evidence type="ECO:0000313" key="2">
    <source>
        <dbReference type="EMBL" id="GBP13796.1"/>
    </source>
</evidence>
<feature type="region of interest" description="Disordered" evidence="1">
    <location>
        <begin position="193"/>
        <end position="214"/>
    </location>
</feature>
<keyword evidence="3" id="KW-1185">Reference proteome</keyword>
<comment type="caution">
    <text evidence="2">The sequence shown here is derived from an EMBL/GenBank/DDBJ whole genome shotgun (WGS) entry which is preliminary data.</text>
</comment>
<feature type="compositionally biased region" description="Polar residues" evidence="1">
    <location>
        <begin position="317"/>
        <end position="328"/>
    </location>
</feature>
<dbReference type="EMBL" id="BGZK01005378">
    <property type="protein sequence ID" value="GBP13796.1"/>
    <property type="molecule type" value="Genomic_DNA"/>
</dbReference>
<evidence type="ECO:0000313" key="3">
    <source>
        <dbReference type="Proteomes" id="UP000299102"/>
    </source>
</evidence>
<evidence type="ECO:0000256" key="1">
    <source>
        <dbReference type="SAM" id="MobiDB-lite"/>
    </source>
</evidence>
<feature type="region of interest" description="Disordered" evidence="1">
    <location>
        <begin position="138"/>
        <end position="165"/>
    </location>
</feature>
<accession>A0A4C1THW8</accession>
<gene>
    <name evidence="2" type="ORF">EVAR_72233_1</name>
</gene>
<organism evidence="2 3">
    <name type="scientific">Eumeta variegata</name>
    <name type="common">Bagworm moth</name>
    <name type="synonym">Eumeta japonica</name>
    <dbReference type="NCBI Taxonomy" id="151549"/>
    <lineage>
        <taxon>Eukaryota</taxon>
        <taxon>Metazoa</taxon>
        <taxon>Ecdysozoa</taxon>
        <taxon>Arthropoda</taxon>
        <taxon>Hexapoda</taxon>
        <taxon>Insecta</taxon>
        <taxon>Pterygota</taxon>
        <taxon>Neoptera</taxon>
        <taxon>Endopterygota</taxon>
        <taxon>Lepidoptera</taxon>
        <taxon>Glossata</taxon>
        <taxon>Ditrysia</taxon>
        <taxon>Tineoidea</taxon>
        <taxon>Psychidae</taxon>
        <taxon>Oiketicinae</taxon>
        <taxon>Eumeta</taxon>
    </lineage>
</organism>
<feature type="compositionally biased region" description="Low complexity" evidence="1">
    <location>
        <begin position="200"/>
        <end position="210"/>
    </location>
</feature>
<reference evidence="2 3" key="1">
    <citation type="journal article" date="2019" name="Commun. Biol.">
        <title>The bagworm genome reveals a unique fibroin gene that provides high tensile strength.</title>
        <authorList>
            <person name="Kono N."/>
            <person name="Nakamura H."/>
            <person name="Ohtoshi R."/>
            <person name="Tomita M."/>
            <person name="Numata K."/>
            <person name="Arakawa K."/>
        </authorList>
    </citation>
    <scope>NUCLEOTIDE SEQUENCE [LARGE SCALE GENOMIC DNA]</scope>
</reference>
<proteinExistence type="predicted"/>
<feature type="region of interest" description="Disordered" evidence="1">
    <location>
        <begin position="309"/>
        <end position="328"/>
    </location>
</feature>
<dbReference type="AlphaFoldDB" id="A0A4C1THW8"/>
<name>A0A4C1THW8_EUMVA</name>
<dbReference type="OrthoDB" id="2134133at2759"/>
<protein>
    <submittedName>
        <fullName evidence="2">Uncharacterized protein</fullName>
    </submittedName>
</protein>